<accession>A0A6G5QMY0</accession>
<reference evidence="1 2" key="1">
    <citation type="submission" date="2016-07" db="EMBL/GenBank/DDBJ databases">
        <title>Comparative genomics of the Campylobacter concisus group.</title>
        <authorList>
            <person name="Miller W.G."/>
            <person name="Yee E."/>
            <person name="Chapman M.H."/>
            <person name="Huynh S."/>
            <person name="Bono J.L."/>
            <person name="On S.L.W."/>
            <person name="StLeger J."/>
            <person name="Foster G."/>
            <person name="Parker C.T."/>
        </authorList>
    </citation>
    <scope>NUCLEOTIDE SEQUENCE [LARGE SCALE GENOMIC DNA]</scope>
    <source>
        <strain evidence="1 2">ATCC 33238</strain>
    </source>
</reference>
<name>A0A6G5QMY0_CAMRE</name>
<gene>
    <name evidence="1" type="ORF">CRECT_1303</name>
</gene>
<dbReference type="Proteomes" id="UP000502377">
    <property type="component" value="Chromosome"/>
</dbReference>
<protein>
    <submittedName>
        <fullName evidence="1">Uncharacterized protein</fullName>
    </submittedName>
</protein>
<proteinExistence type="predicted"/>
<evidence type="ECO:0000313" key="2">
    <source>
        <dbReference type="Proteomes" id="UP000502377"/>
    </source>
</evidence>
<dbReference type="RefSeq" id="WP_002944589.1">
    <property type="nucleotide sequence ID" value="NZ_CP012543.1"/>
</dbReference>
<evidence type="ECO:0000313" key="1">
    <source>
        <dbReference type="EMBL" id="QCD46957.1"/>
    </source>
</evidence>
<sequence>MKKNIKEVKGIEFVCKKCETSLSLNFSTLENFVYTCPNCSEIWVSQVSLIDGLNALKRGIEIFSMQEMRVNLICDDEKGER</sequence>
<dbReference type="AlphaFoldDB" id="A0A6G5QMY0"/>
<dbReference type="KEGG" id="crx:CRECT_1303"/>
<organism evidence="1 2">
    <name type="scientific">Campylobacter rectus</name>
    <name type="common">Wolinella recta</name>
    <dbReference type="NCBI Taxonomy" id="203"/>
    <lineage>
        <taxon>Bacteria</taxon>
        <taxon>Pseudomonadati</taxon>
        <taxon>Campylobacterota</taxon>
        <taxon>Epsilonproteobacteria</taxon>
        <taxon>Campylobacterales</taxon>
        <taxon>Campylobacteraceae</taxon>
        <taxon>Campylobacter</taxon>
    </lineage>
</organism>
<dbReference type="EMBL" id="CP012543">
    <property type="protein sequence ID" value="QCD46957.1"/>
    <property type="molecule type" value="Genomic_DNA"/>
</dbReference>